<accession>A0AAD7Z4H1</accession>
<gene>
    <name evidence="1" type="ORF">L9F63_008566</name>
</gene>
<proteinExistence type="predicted"/>
<name>A0AAD7Z4H1_DIPPU</name>
<dbReference type="Proteomes" id="UP001233999">
    <property type="component" value="Unassembled WGS sequence"/>
</dbReference>
<sequence>MLSEEEEDVVSTEVDFEPFSDTCGEGDESDLEGLDLTLFEPATGSAAGRLVPCCPHCCGHCATEVARRNGALPGTLYLLTSPPEQVSGFLRDKIRLKNHIPIARFLCPAAWYLSGQQLTVSVIPPTLVGKLGSFV</sequence>
<protein>
    <submittedName>
        <fullName evidence="1">Uncharacterized protein</fullName>
    </submittedName>
</protein>
<keyword evidence="2" id="KW-1185">Reference proteome</keyword>
<evidence type="ECO:0000313" key="2">
    <source>
        <dbReference type="Proteomes" id="UP001233999"/>
    </source>
</evidence>
<dbReference type="EMBL" id="JASPKZ010010657">
    <property type="protein sequence ID" value="KAJ9574040.1"/>
    <property type="molecule type" value="Genomic_DNA"/>
</dbReference>
<feature type="non-terminal residue" evidence="1">
    <location>
        <position position="135"/>
    </location>
</feature>
<reference evidence="1" key="2">
    <citation type="submission" date="2023-05" db="EMBL/GenBank/DDBJ databases">
        <authorList>
            <person name="Fouks B."/>
        </authorList>
    </citation>
    <scope>NUCLEOTIDE SEQUENCE</scope>
    <source>
        <strain evidence="1">Stay&amp;Tobe</strain>
        <tissue evidence="1">Testes</tissue>
    </source>
</reference>
<organism evidence="1 2">
    <name type="scientific">Diploptera punctata</name>
    <name type="common">Pacific beetle cockroach</name>
    <dbReference type="NCBI Taxonomy" id="6984"/>
    <lineage>
        <taxon>Eukaryota</taxon>
        <taxon>Metazoa</taxon>
        <taxon>Ecdysozoa</taxon>
        <taxon>Arthropoda</taxon>
        <taxon>Hexapoda</taxon>
        <taxon>Insecta</taxon>
        <taxon>Pterygota</taxon>
        <taxon>Neoptera</taxon>
        <taxon>Polyneoptera</taxon>
        <taxon>Dictyoptera</taxon>
        <taxon>Blattodea</taxon>
        <taxon>Blaberoidea</taxon>
        <taxon>Blaberidae</taxon>
        <taxon>Diplopterinae</taxon>
        <taxon>Diploptera</taxon>
    </lineage>
</organism>
<reference evidence="1" key="1">
    <citation type="journal article" date="2023" name="IScience">
        <title>Live-bearing cockroach genome reveals convergent evolutionary mechanisms linked to viviparity in insects and beyond.</title>
        <authorList>
            <person name="Fouks B."/>
            <person name="Harrison M.C."/>
            <person name="Mikhailova A.A."/>
            <person name="Marchal E."/>
            <person name="English S."/>
            <person name="Carruthers M."/>
            <person name="Jennings E.C."/>
            <person name="Chiamaka E.L."/>
            <person name="Frigard R.A."/>
            <person name="Pippel M."/>
            <person name="Attardo G.M."/>
            <person name="Benoit J.B."/>
            <person name="Bornberg-Bauer E."/>
            <person name="Tobe S.S."/>
        </authorList>
    </citation>
    <scope>NUCLEOTIDE SEQUENCE</scope>
    <source>
        <strain evidence="1">Stay&amp;Tobe</strain>
    </source>
</reference>
<dbReference type="AlphaFoldDB" id="A0AAD7Z4H1"/>
<comment type="caution">
    <text evidence="1">The sequence shown here is derived from an EMBL/GenBank/DDBJ whole genome shotgun (WGS) entry which is preliminary data.</text>
</comment>
<evidence type="ECO:0000313" key="1">
    <source>
        <dbReference type="EMBL" id="KAJ9574040.1"/>
    </source>
</evidence>